<reference evidence="4" key="2">
    <citation type="journal article" date="2017" name="Nat. Plants">
        <title>The Aegilops tauschii genome reveals multiple impacts of transposons.</title>
        <authorList>
            <person name="Zhao G."/>
            <person name="Zou C."/>
            <person name="Li K."/>
            <person name="Wang K."/>
            <person name="Li T."/>
            <person name="Gao L."/>
            <person name="Zhang X."/>
            <person name="Wang H."/>
            <person name="Yang Z."/>
            <person name="Liu X."/>
            <person name="Jiang W."/>
            <person name="Mao L."/>
            <person name="Kong X."/>
            <person name="Jiao Y."/>
            <person name="Jia J."/>
        </authorList>
    </citation>
    <scope>NUCLEOTIDE SEQUENCE [LARGE SCALE GENOMIC DNA]</scope>
    <source>
        <strain evidence="4">cv. AL8/78</strain>
    </source>
</reference>
<dbReference type="Gramene" id="AET3Gv20165800.1">
    <property type="protein sequence ID" value="AET3Gv20165800.1"/>
    <property type="gene ID" value="AET3Gv20165800"/>
</dbReference>
<keyword evidence="2" id="KW-0472">Membrane</keyword>
<name>A0A453DZ93_AEGTS</name>
<evidence type="ECO:0000256" key="1">
    <source>
        <dbReference type="SAM" id="MobiDB-lite"/>
    </source>
</evidence>
<keyword evidence="4" id="KW-1185">Reference proteome</keyword>
<organism evidence="3 4">
    <name type="scientific">Aegilops tauschii subsp. strangulata</name>
    <name type="common">Goatgrass</name>
    <dbReference type="NCBI Taxonomy" id="200361"/>
    <lineage>
        <taxon>Eukaryota</taxon>
        <taxon>Viridiplantae</taxon>
        <taxon>Streptophyta</taxon>
        <taxon>Embryophyta</taxon>
        <taxon>Tracheophyta</taxon>
        <taxon>Spermatophyta</taxon>
        <taxon>Magnoliopsida</taxon>
        <taxon>Liliopsida</taxon>
        <taxon>Poales</taxon>
        <taxon>Poaceae</taxon>
        <taxon>BOP clade</taxon>
        <taxon>Pooideae</taxon>
        <taxon>Triticodae</taxon>
        <taxon>Triticeae</taxon>
        <taxon>Triticinae</taxon>
        <taxon>Aegilops</taxon>
    </lineage>
</organism>
<reference evidence="3" key="3">
    <citation type="journal article" date="2017" name="Nature">
        <title>Genome sequence of the progenitor of the wheat D genome Aegilops tauschii.</title>
        <authorList>
            <person name="Luo M.C."/>
            <person name="Gu Y.Q."/>
            <person name="Puiu D."/>
            <person name="Wang H."/>
            <person name="Twardziok S.O."/>
            <person name="Deal K.R."/>
            <person name="Huo N."/>
            <person name="Zhu T."/>
            <person name="Wang L."/>
            <person name="Wang Y."/>
            <person name="McGuire P.E."/>
            <person name="Liu S."/>
            <person name="Long H."/>
            <person name="Ramasamy R.K."/>
            <person name="Rodriguez J.C."/>
            <person name="Van S.L."/>
            <person name="Yuan L."/>
            <person name="Wang Z."/>
            <person name="Xia Z."/>
            <person name="Xiao L."/>
            <person name="Anderson O.D."/>
            <person name="Ouyang S."/>
            <person name="Liang Y."/>
            <person name="Zimin A.V."/>
            <person name="Pertea G."/>
            <person name="Qi P."/>
            <person name="Bennetzen J.L."/>
            <person name="Dai X."/>
            <person name="Dawson M.W."/>
            <person name="Muller H.G."/>
            <person name="Kugler K."/>
            <person name="Rivarola-Duarte L."/>
            <person name="Spannagl M."/>
            <person name="Mayer K.F.X."/>
            <person name="Lu F.H."/>
            <person name="Bevan M.W."/>
            <person name="Leroy P."/>
            <person name="Li P."/>
            <person name="You F.M."/>
            <person name="Sun Q."/>
            <person name="Liu Z."/>
            <person name="Lyons E."/>
            <person name="Wicker T."/>
            <person name="Salzberg S.L."/>
            <person name="Devos K.M."/>
            <person name="Dvorak J."/>
        </authorList>
    </citation>
    <scope>NUCLEOTIDE SEQUENCE [LARGE SCALE GENOMIC DNA]</scope>
    <source>
        <strain evidence="3">cv. AL8/78</strain>
    </source>
</reference>
<keyword evidence="2" id="KW-0812">Transmembrane</keyword>
<dbReference type="Proteomes" id="UP000015105">
    <property type="component" value="Chromosome 3D"/>
</dbReference>
<accession>A0A453DZ93</accession>
<proteinExistence type="predicted"/>
<reference evidence="4" key="1">
    <citation type="journal article" date="2014" name="Science">
        <title>Ancient hybridizations among the ancestral genomes of bread wheat.</title>
        <authorList>
            <consortium name="International Wheat Genome Sequencing Consortium,"/>
            <person name="Marcussen T."/>
            <person name="Sandve S.R."/>
            <person name="Heier L."/>
            <person name="Spannagl M."/>
            <person name="Pfeifer M."/>
            <person name="Jakobsen K.S."/>
            <person name="Wulff B.B."/>
            <person name="Steuernagel B."/>
            <person name="Mayer K.F."/>
            <person name="Olsen O.A."/>
        </authorList>
    </citation>
    <scope>NUCLEOTIDE SEQUENCE [LARGE SCALE GENOMIC DNA]</scope>
    <source>
        <strain evidence="4">cv. AL8/78</strain>
    </source>
</reference>
<keyword evidence="2" id="KW-1133">Transmembrane helix</keyword>
<evidence type="ECO:0000313" key="3">
    <source>
        <dbReference type="EnsemblPlants" id="AET3Gv20165800.1"/>
    </source>
</evidence>
<dbReference type="AlphaFoldDB" id="A0A453DZ93"/>
<feature type="region of interest" description="Disordered" evidence="1">
    <location>
        <begin position="76"/>
        <end position="110"/>
    </location>
</feature>
<protein>
    <submittedName>
        <fullName evidence="3">Uncharacterized protein</fullName>
    </submittedName>
</protein>
<feature type="transmembrane region" description="Helical" evidence="2">
    <location>
        <begin position="18"/>
        <end position="38"/>
    </location>
</feature>
<reference evidence="3" key="4">
    <citation type="submission" date="2019-03" db="UniProtKB">
        <authorList>
            <consortium name="EnsemblPlants"/>
        </authorList>
    </citation>
    <scope>IDENTIFICATION</scope>
</reference>
<sequence>RKAGGAMAETAWELAELFVLRPVLAIFFALSFILLSTYGGQPPFFFSRLAGFLIEIPQAGMWRGGRCWRTSRSCRRSPACAGTRSPPSPSLPTAAASAGSTSRKRKRRGERSLFSVPPFGFCGDSHTCSILTEIRFLGCPPRSILSLMHRPTSNQNSEPM</sequence>
<dbReference type="EnsemblPlants" id="AET3Gv20165800.1">
    <property type="protein sequence ID" value="AET3Gv20165800.1"/>
    <property type="gene ID" value="AET3Gv20165800"/>
</dbReference>
<evidence type="ECO:0000313" key="4">
    <source>
        <dbReference type="Proteomes" id="UP000015105"/>
    </source>
</evidence>
<feature type="compositionally biased region" description="Low complexity" evidence="1">
    <location>
        <begin position="91"/>
        <end position="101"/>
    </location>
</feature>
<evidence type="ECO:0000256" key="2">
    <source>
        <dbReference type="SAM" id="Phobius"/>
    </source>
</evidence>
<reference evidence="3" key="5">
    <citation type="journal article" date="2021" name="G3 (Bethesda)">
        <title>Aegilops tauschii genome assembly Aet v5.0 features greater sequence contiguity and improved annotation.</title>
        <authorList>
            <person name="Wang L."/>
            <person name="Zhu T."/>
            <person name="Rodriguez J.C."/>
            <person name="Deal K.R."/>
            <person name="Dubcovsky J."/>
            <person name="McGuire P.E."/>
            <person name="Lux T."/>
            <person name="Spannagl M."/>
            <person name="Mayer K.F.X."/>
            <person name="Baldrich P."/>
            <person name="Meyers B.C."/>
            <person name="Huo N."/>
            <person name="Gu Y.Q."/>
            <person name="Zhou H."/>
            <person name="Devos K.M."/>
            <person name="Bennetzen J.L."/>
            <person name="Unver T."/>
            <person name="Budak H."/>
            <person name="Gulick P.J."/>
            <person name="Galiba G."/>
            <person name="Kalapos B."/>
            <person name="Nelson D.R."/>
            <person name="Li P."/>
            <person name="You F.M."/>
            <person name="Luo M.C."/>
            <person name="Dvorak J."/>
        </authorList>
    </citation>
    <scope>NUCLEOTIDE SEQUENCE [LARGE SCALE GENOMIC DNA]</scope>
    <source>
        <strain evidence="3">cv. AL8/78</strain>
    </source>
</reference>